<dbReference type="InterPro" id="IPR004013">
    <property type="entry name" value="PHP_dom"/>
</dbReference>
<reference evidence="2 3" key="1">
    <citation type="submission" date="2018-06" db="EMBL/GenBank/DDBJ databases">
        <authorList>
            <consortium name="Pathogen Informatics"/>
            <person name="Doyle S."/>
        </authorList>
    </citation>
    <scope>NUCLEOTIDE SEQUENCE [LARGE SCALE GENOMIC DNA]</scope>
    <source>
        <strain evidence="2 3">NCTC6133</strain>
    </source>
</reference>
<feature type="domain" description="Polymerase/histidinol phosphatase N-terminal" evidence="1">
    <location>
        <begin position="3"/>
        <end position="70"/>
    </location>
</feature>
<name>A0A380DU40_STAAU</name>
<dbReference type="SUPFAM" id="SSF89550">
    <property type="entry name" value="PHP domain-like"/>
    <property type="match status" value="1"/>
</dbReference>
<accession>A0A380DU40</accession>
<dbReference type="EMBL" id="UHAP01000001">
    <property type="protein sequence ID" value="SUK52086.1"/>
    <property type="molecule type" value="Genomic_DNA"/>
</dbReference>
<dbReference type="InterPro" id="IPR004805">
    <property type="entry name" value="DnaE2/DnaE/PolC"/>
</dbReference>
<keyword evidence="2" id="KW-0548">Nucleotidyltransferase</keyword>
<dbReference type="PANTHER" id="PTHR32294:SF0">
    <property type="entry name" value="DNA POLYMERASE III SUBUNIT ALPHA"/>
    <property type="match status" value="1"/>
</dbReference>
<keyword evidence="2" id="KW-0808">Transferase</keyword>
<dbReference type="SMART" id="SM00481">
    <property type="entry name" value="POLIIIAc"/>
    <property type="match status" value="1"/>
</dbReference>
<dbReference type="Pfam" id="PF02811">
    <property type="entry name" value="PHP"/>
    <property type="match status" value="1"/>
</dbReference>
<evidence type="ECO:0000313" key="2">
    <source>
        <dbReference type="EMBL" id="SUK52086.1"/>
    </source>
</evidence>
<dbReference type="GO" id="GO:0008408">
    <property type="term" value="F:3'-5' exonuclease activity"/>
    <property type="evidence" value="ECO:0007669"/>
    <property type="project" value="InterPro"/>
</dbReference>
<dbReference type="AlphaFoldDB" id="A0A380DU40"/>
<dbReference type="EC" id="2.7.7.7" evidence="2"/>
<dbReference type="GO" id="GO:0003887">
    <property type="term" value="F:DNA-directed DNA polymerase activity"/>
    <property type="evidence" value="ECO:0007669"/>
    <property type="project" value="UniProtKB-EC"/>
</dbReference>
<dbReference type="InterPro" id="IPR016195">
    <property type="entry name" value="Pol/histidinol_Pase-like"/>
</dbReference>
<evidence type="ECO:0000259" key="1">
    <source>
        <dbReference type="SMART" id="SM00481"/>
    </source>
</evidence>
<dbReference type="Proteomes" id="UP000255091">
    <property type="component" value="Unassembled WGS sequence"/>
</dbReference>
<gene>
    <name evidence="2" type="primary">dnaE_3</name>
    <name evidence="2" type="ORF">NCTC6133_02261</name>
</gene>
<evidence type="ECO:0000313" key="3">
    <source>
        <dbReference type="Proteomes" id="UP000255091"/>
    </source>
</evidence>
<dbReference type="InterPro" id="IPR003141">
    <property type="entry name" value="Pol/His_phosphatase_N"/>
</dbReference>
<dbReference type="InterPro" id="IPR011708">
    <property type="entry name" value="DNA_pol3_alpha_NTPase_dom"/>
</dbReference>
<proteinExistence type="predicted"/>
<dbReference type="Pfam" id="PF07733">
    <property type="entry name" value="DNA_pol3_alpha"/>
    <property type="match status" value="1"/>
</dbReference>
<dbReference type="Gene3D" id="3.20.20.140">
    <property type="entry name" value="Metal-dependent hydrolases"/>
    <property type="match status" value="1"/>
</dbReference>
<dbReference type="PANTHER" id="PTHR32294">
    <property type="entry name" value="DNA POLYMERASE III SUBUNIT ALPHA"/>
    <property type="match status" value="1"/>
</dbReference>
<protein>
    <submittedName>
        <fullName evidence="2">DNA polymerase III alpha subunit</fullName>
        <ecNumber evidence="2">2.7.7.7</ecNumber>
    </submittedName>
</protein>
<dbReference type="GO" id="GO:0006260">
    <property type="term" value="P:DNA replication"/>
    <property type="evidence" value="ECO:0007669"/>
    <property type="project" value="InterPro"/>
</dbReference>
<organism evidence="2 3">
    <name type="scientific">Staphylococcus aureus</name>
    <dbReference type="NCBI Taxonomy" id="1280"/>
    <lineage>
        <taxon>Bacteria</taxon>
        <taxon>Bacillati</taxon>
        <taxon>Bacillota</taxon>
        <taxon>Bacilli</taxon>
        <taxon>Bacillales</taxon>
        <taxon>Staphylococcaceae</taxon>
        <taxon>Staphylococcus</taxon>
    </lineage>
</organism>
<dbReference type="CDD" id="cd07431">
    <property type="entry name" value="PHP_PolIIIA"/>
    <property type="match status" value="1"/>
</dbReference>
<sequence length="388" mass="44744">MVAYLNIHTAYDLLNSSLKIEDAVRLAVSENVEALAITDTNVLYGFPKFYDACIANNIKPIFGMTIYVTNGLNTIETVVLAKDNNGLKDLYQLSSKIKMNSMENVSFELLQQFSSNLIIIFKNVADEHRDIVQVFDSHEDTYLDHQSVLVQGIKHVWIQNVCYQTRQDADTISALAAIRDNTKLDLIHDQEDFGAHFLTEKEIKQLDINQEYLTQVDVIAQKCNAELKYHQSLLPQYQTPNDESAKKYLWRVLVTQLKKLELNYDVYLERLKYEYKVITNMGFEDYFLIVSDLIHYAKTNDVMVGPGRGSSAGSLVSYLLGITTIDPIKFNLLFERFLNPERVTMPDIDIDFEDTRRERVIQYVQEKIWRTTCIWNCDFRSSACKSGC</sequence>